<evidence type="ECO:0000313" key="3">
    <source>
        <dbReference type="EMBL" id="MBF0870144.1"/>
    </source>
</evidence>
<comment type="caution">
    <text evidence="3">The sequence shown here is derived from an EMBL/GenBank/DDBJ whole genome shotgun (WGS) entry which is preliminary data.</text>
</comment>
<dbReference type="CDD" id="cd06989">
    <property type="entry name" value="cupin_DRT102"/>
    <property type="match status" value="1"/>
</dbReference>
<dbReference type="InterPro" id="IPR013096">
    <property type="entry name" value="Cupin_2"/>
</dbReference>
<sequence>MFSFRTLSAAALICTLAGGSALAQTGNDVRIIPGADTVAWQPAPPMFPSGTRLSFLYGSADKARPFTLRVMIPAGSVIPPHTHNMDEMLTVLGGSIHHYIGPTITVDQDKVLTAGGFVHLPPNVPHALKAGTQGAIVQVSGTGPFTMTYVNPQDDPRHTNR</sequence>
<dbReference type="Proteomes" id="UP000661006">
    <property type="component" value="Unassembled WGS sequence"/>
</dbReference>
<dbReference type="AlphaFoldDB" id="A0A9Q2FJH7"/>
<organism evidence="3 4">
    <name type="scientific">Gluconobacter japonicus</name>
    <dbReference type="NCBI Taxonomy" id="376620"/>
    <lineage>
        <taxon>Bacteria</taxon>
        <taxon>Pseudomonadati</taxon>
        <taxon>Pseudomonadota</taxon>
        <taxon>Alphaproteobacteria</taxon>
        <taxon>Acetobacterales</taxon>
        <taxon>Acetobacteraceae</taxon>
        <taxon>Gluconobacter</taxon>
    </lineage>
</organism>
<dbReference type="RefSeq" id="WP_194257594.1">
    <property type="nucleotide sequence ID" value="NZ_JABCQN010000002.1"/>
</dbReference>
<protein>
    <submittedName>
        <fullName evidence="3">Cupin domain-containing protein</fullName>
    </submittedName>
</protein>
<reference evidence="3" key="2">
    <citation type="submission" date="2020-11" db="EMBL/GenBank/DDBJ databases">
        <title>Description of novel Gluconobacter species.</title>
        <authorList>
            <person name="Cleenwerck I."/>
            <person name="Cnockaert M."/>
            <person name="Borremans W."/>
            <person name="Wieme A.D."/>
            <person name="De Vuyst L."/>
            <person name="Vandamme P."/>
        </authorList>
    </citation>
    <scope>NUCLEOTIDE SEQUENCE</scope>
    <source>
        <strain evidence="3">R71697</strain>
    </source>
</reference>
<evidence type="ECO:0000259" key="2">
    <source>
        <dbReference type="Pfam" id="PF07883"/>
    </source>
</evidence>
<accession>A0A9Q2FJH7</accession>
<gene>
    <name evidence="3" type="ORF">HKD32_04620</name>
</gene>
<name>A0A9Q2FJH7_GLUJA</name>
<feature type="chain" id="PRO_5040406613" evidence="1">
    <location>
        <begin position="24"/>
        <end position="161"/>
    </location>
</feature>
<feature type="signal peptide" evidence="1">
    <location>
        <begin position="1"/>
        <end position="23"/>
    </location>
</feature>
<dbReference type="EMBL" id="JABCQN010000002">
    <property type="protein sequence ID" value="MBF0870144.1"/>
    <property type="molecule type" value="Genomic_DNA"/>
</dbReference>
<reference evidence="3" key="1">
    <citation type="submission" date="2020-04" db="EMBL/GenBank/DDBJ databases">
        <authorList>
            <person name="Sombolestani A."/>
        </authorList>
    </citation>
    <scope>NUCLEOTIDE SEQUENCE</scope>
    <source>
        <strain evidence="3">R71697</strain>
    </source>
</reference>
<feature type="domain" description="Cupin type-2" evidence="2">
    <location>
        <begin position="69"/>
        <end position="132"/>
    </location>
</feature>
<proteinExistence type="predicted"/>
<dbReference type="InterPro" id="IPR014710">
    <property type="entry name" value="RmlC-like_jellyroll"/>
</dbReference>
<dbReference type="InterPro" id="IPR011051">
    <property type="entry name" value="RmlC_Cupin_sf"/>
</dbReference>
<evidence type="ECO:0000313" key="4">
    <source>
        <dbReference type="Proteomes" id="UP000661006"/>
    </source>
</evidence>
<evidence type="ECO:0000256" key="1">
    <source>
        <dbReference type="SAM" id="SignalP"/>
    </source>
</evidence>
<dbReference type="Gene3D" id="2.60.120.10">
    <property type="entry name" value="Jelly Rolls"/>
    <property type="match status" value="1"/>
</dbReference>
<keyword evidence="1" id="KW-0732">Signal</keyword>
<dbReference type="Pfam" id="PF07883">
    <property type="entry name" value="Cupin_2"/>
    <property type="match status" value="1"/>
</dbReference>
<dbReference type="GeneID" id="81473969"/>
<dbReference type="SUPFAM" id="SSF51182">
    <property type="entry name" value="RmlC-like cupins"/>
    <property type="match status" value="1"/>
</dbReference>